<dbReference type="GeneID" id="10543914"/>
<name>E3LA96_PUCGT</name>
<reference key="1">
    <citation type="submission" date="2007-01" db="EMBL/GenBank/DDBJ databases">
        <title>The Genome Sequence of Puccinia graminis f. sp. tritici Strain CRL 75-36-700-3.</title>
        <authorList>
            <consortium name="The Broad Institute Genome Sequencing Platform"/>
            <person name="Birren B."/>
            <person name="Lander E."/>
            <person name="Galagan J."/>
            <person name="Nusbaum C."/>
            <person name="Devon K."/>
            <person name="Cuomo C."/>
            <person name="Jaffe D."/>
            <person name="Butler J."/>
            <person name="Alvarez P."/>
            <person name="Gnerre S."/>
            <person name="Grabherr M."/>
            <person name="Mauceli E."/>
            <person name="Brockman W."/>
            <person name="Young S."/>
            <person name="LaButti K."/>
            <person name="Sykes S."/>
            <person name="DeCaprio D."/>
            <person name="Crawford M."/>
            <person name="Koehrsen M."/>
            <person name="Engels R."/>
            <person name="Montgomery P."/>
            <person name="Pearson M."/>
            <person name="Howarth C."/>
            <person name="Larson L."/>
            <person name="White J."/>
            <person name="Zeng Q."/>
            <person name="Kodira C."/>
            <person name="Yandava C."/>
            <person name="Alvarado L."/>
            <person name="O'Leary S."/>
            <person name="Szabo L."/>
            <person name="Dean R."/>
            <person name="Schein J."/>
        </authorList>
    </citation>
    <scope>NUCLEOTIDE SEQUENCE</scope>
    <source>
        <strain>CRL 75-36-700-3</strain>
    </source>
</reference>
<evidence type="ECO:0000313" key="2">
    <source>
        <dbReference type="Proteomes" id="UP000008783"/>
    </source>
</evidence>
<dbReference type="KEGG" id="pgr:PGTG_19383"/>
<evidence type="ECO:0000313" key="1">
    <source>
        <dbReference type="EMBL" id="EFP93471.2"/>
    </source>
</evidence>
<dbReference type="Proteomes" id="UP000008783">
    <property type="component" value="Unassembled WGS sequence"/>
</dbReference>
<reference evidence="2" key="2">
    <citation type="journal article" date="2011" name="Proc. Natl. Acad. Sci. U.S.A.">
        <title>Obligate biotrophy features unraveled by the genomic analysis of rust fungi.</title>
        <authorList>
            <person name="Duplessis S."/>
            <person name="Cuomo C.A."/>
            <person name="Lin Y.-C."/>
            <person name="Aerts A."/>
            <person name="Tisserant E."/>
            <person name="Veneault-Fourrey C."/>
            <person name="Joly D.L."/>
            <person name="Hacquard S."/>
            <person name="Amselem J."/>
            <person name="Cantarel B.L."/>
            <person name="Chiu R."/>
            <person name="Coutinho P.M."/>
            <person name="Feau N."/>
            <person name="Field M."/>
            <person name="Frey P."/>
            <person name="Gelhaye E."/>
            <person name="Goldberg J."/>
            <person name="Grabherr M.G."/>
            <person name="Kodira C.D."/>
            <person name="Kohler A."/>
            <person name="Kuees U."/>
            <person name="Lindquist E.A."/>
            <person name="Lucas S.M."/>
            <person name="Mago R."/>
            <person name="Mauceli E."/>
            <person name="Morin E."/>
            <person name="Murat C."/>
            <person name="Pangilinan J.L."/>
            <person name="Park R."/>
            <person name="Pearson M."/>
            <person name="Quesneville H."/>
            <person name="Rouhier N."/>
            <person name="Sakthikumar S."/>
            <person name="Salamov A.A."/>
            <person name="Schmutz J."/>
            <person name="Selles B."/>
            <person name="Shapiro H."/>
            <person name="Tanguay P."/>
            <person name="Tuskan G.A."/>
            <person name="Henrissat B."/>
            <person name="Van de Peer Y."/>
            <person name="Rouze P."/>
            <person name="Ellis J.G."/>
            <person name="Dodds P.N."/>
            <person name="Schein J.E."/>
            <person name="Zhong S."/>
            <person name="Hamelin R.C."/>
            <person name="Grigoriev I.V."/>
            <person name="Szabo L.J."/>
            <person name="Martin F."/>
        </authorList>
    </citation>
    <scope>NUCLEOTIDE SEQUENCE [LARGE SCALE GENOMIC DNA]</scope>
    <source>
        <strain evidence="2">CRL 75-36-700-3 / race SCCL</strain>
    </source>
</reference>
<dbReference type="VEuPathDB" id="FungiDB:PGTG_19383"/>
<protein>
    <submittedName>
        <fullName evidence="1">Uncharacterized protein</fullName>
    </submittedName>
</protein>
<proteinExistence type="predicted"/>
<dbReference type="Pfam" id="PF14223">
    <property type="entry name" value="Retrotran_gag_2"/>
    <property type="match status" value="1"/>
</dbReference>
<sequence length="225" mass="25409">MEKINSTILKTALKAIPLLTANNYTLWQNCTDNMLDLQGLRDSLTSEKGTLTSSEDINLQTIITLKLDSSIHPNIINHDNEKDAQKIWSSISDFFASTQPTNCARVFNELLDLSFNSNNVQPFITLVGTINSQLFKIGIDLPHDLVTYILLKKLHPSLKNFSQQITHSYKPLTSNLVLDHLKLFNKNHEPIAARNTGSKTEVVALYSNFSKKCKIMAHNFLFNHP</sequence>
<dbReference type="RefSeq" id="XP_003337890.2">
    <property type="nucleotide sequence ID" value="XM_003337842.2"/>
</dbReference>
<dbReference type="EMBL" id="DS178394">
    <property type="protein sequence ID" value="EFP93471.2"/>
    <property type="molecule type" value="Genomic_DNA"/>
</dbReference>
<organism evidence="1 2">
    <name type="scientific">Puccinia graminis f. sp. tritici (strain CRL 75-36-700-3 / race SCCL)</name>
    <name type="common">Black stem rust fungus</name>
    <dbReference type="NCBI Taxonomy" id="418459"/>
    <lineage>
        <taxon>Eukaryota</taxon>
        <taxon>Fungi</taxon>
        <taxon>Dikarya</taxon>
        <taxon>Basidiomycota</taxon>
        <taxon>Pucciniomycotina</taxon>
        <taxon>Pucciniomycetes</taxon>
        <taxon>Pucciniales</taxon>
        <taxon>Pucciniaceae</taxon>
        <taxon>Puccinia</taxon>
    </lineage>
</organism>
<keyword evidence="2" id="KW-1185">Reference proteome</keyword>
<dbReference type="HOGENOM" id="CLU_103048_0_0_1"/>
<gene>
    <name evidence="1" type="ORF">PGTG_19383</name>
</gene>
<dbReference type="AlphaFoldDB" id="E3LA96"/>
<dbReference type="InParanoid" id="E3LA96"/>
<dbReference type="OrthoDB" id="2503017at2759"/>
<accession>E3LA96</accession>